<feature type="transmembrane region" description="Helical" evidence="1">
    <location>
        <begin position="652"/>
        <end position="669"/>
    </location>
</feature>
<dbReference type="PANTHER" id="PTHR32063:SF19">
    <property type="entry name" value="CATION EFFLUX SYSTEM PROTEIN CUSA"/>
    <property type="match status" value="1"/>
</dbReference>
<dbReference type="Proteomes" id="UP000199440">
    <property type="component" value="Unassembled WGS sequence"/>
</dbReference>
<feature type="transmembrane region" description="Helical" evidence="1">
    <location>
        <begin position="1064"/>
        <end position="1083"/>
    </location>
</feature>
<dbReference type="EMBL" id="FNGV01000002">
    <property type="protein sequence ID" value="SDL63128.1"/>
    <property type="molecule type" value="Genomic_DNA"/>
</dbReference>
<gene>
    <name evidence="2" type="ORF">SAMN04488514_102133</name>
</gene>
<dbReference type="RefSeq" id="WP_089886499.1">
    <property type="nucleotide sequence ID" value="NZ_FNGV01000002.1"/>
</dbReference>
<dbReference type="Gene3D" id="3.30.70.1430">
    <property type="entry name" value="Multidrug efflux transporter AcrB pore domain"/>
    <property type="match status" value="2"/>
</dbReference>
<dbReference type="GO" id="GO:0042910">
    <property type="term" value="F:xenobiotic transmembrane transporter activity"/>
    <property type="evidence" value="ECO:0007669"/>
    <property type="project" value="TreeGrafter"/>
</dbReference>
<feature type="transmembrane region" description="Helical" evidence="1">
    <location>
        <begin position="1089"/>
        <end position="1111"/>
    </location>
</feature>
<feature type="transmembrane region" description="Helical" evidence="1">
    <location>
        <begin position="390"/>
        <end position="409"/>
    </location>
</feature>
<evidence type="ECO:0000313" key="2">
    <source>
        <dbReference type="EMBL" id="SDL63128.1"/>
    </source>
</evidence>
<reference evidence="2 3" key="1">
    <citation type="submission" date="2016-10" db="EMBL/GenBank/DDBJ databases">
        <authorList>
            <person name="de Groot N.N."/>
        </authorList>
    </citation>
    <scope>NUCLEOTIDE SEQUENCE [LARGE SCALE GENOMIC DNA]</scope>
    <source>
        <strain evidence="2 3">DSM 19886</strain>
    </source>
</reference>
<dbReference type="Gene3D" id="3.30.70.1320">
    <property type="entry name" value="Multidrug efflux transporter AcrB pore domain like"/>
    <property type="match status" value="1"/>
</dbReference>
<dbReference type="Gene3D" id="1.20.1640.10">
    <property type="entry name" value="Multidrug efflux transporter AcrB transmembrane domain"/>
    <property type="match status" value="3"/>
</dbReference>
<dbReference type="AlphaFoldDB" id="A0A1G9LMJ2"/>
<dbReference type="SUPFAM" id="SSF82693">
    <property type="entry name" value="Multidrug efflux transporter AcrB pore domain, PN1, PN2, PC1 and PC2 subdomains"/>
    <property type="match status" value="2"/>
</dbReference>
<keyword evidence="3" id="KW-1185">Reference proteome</keyword>
<feature type="transmembrane region" description="Helical" evidence="1">
    <location>
        <begin position="415"/>
        <end position="435"/>
    </location>
</feature>
<feature type="transmembrane region" description="Helical" evidence="1">
    <location>
        <begin position="366"/>
        <end position="383"/>
    </location>
</feature>
<proteinExistence type="predicted"/>
<sequence length="1255" mass="139009">MLNKGIKFLIDNKLVALLMLLLFVGWGTVNAPFKWDTGFLPSNPVAVDAIPDIGENQQIVFTKWPGRSPQDIEDQISYPLTTSLLGIPGVRTIRSSSMFGFSSIYIIFDEDVEFYWSRSRIIEKLNSLPSNLLPEGVNPALGPDATGLGQIFWYTLEGRDGDGNVTGGWDLQGLRSIQDYYVKYGLSAASGVSEIASIGGYVQEYQIDVDPELMKQYRISLQQVVNAVKQSNRDIGAQTLEINKAEYLVRGLGYIKSLEDIKNAVVAVEDYASIRVKDIANVSLGPAVRRGILDKEGAEVVGGVVVARYGANPLEVINNVKNKIKEVSSGLPSKVLDDGRTSQLTIVPFYDRSELIQETLGTLNEALTLEILITILVIVIMVFNLRASVLISGLLPVAVLMVFVAMKFFGVDANIVALSGIAIAIGTMVDVGVILSENIIRHLDENNEKLPVNTVVYNASAEVSGAIVTAVMTTIISFIPVFTMIGAEGKLFRPLAFTKTFALTASIIVALFLIPPFAAFLFRKKSDRSVVGYFISGVLIVTGLVAVVYGYWLGLVLVAFGTIKPLKNSELISRLFNGFSLSEKQANLLNVIISAAAIVFLLANYWRPLGFDRSIFMNLIFVALICFALLVVFILFRKYYTQILRWALRNKLLFLSIPTVIVAFGVLIMQHTGKEFMPSLNEGSFLLMPTSLPHSGVEENKRVLQQLDMAVASIPEIETVVGKAGRTESALDPAPLSMYENIIQYKTEYMRNEGGERQRYRVDDDGLFMLKDGNLFLNPNSSVDEGEVESNRGDISTELQVTRDNLIPDESGEYFRNWRPEIQSPDDIWNEIVKVTRLPGVTSAPKLQPIETRLVMLQTGMRAPMGIKVKGQDLRQIEAFGIQLENILKEAEGVKEEAVFADRIVGKPYLLIDIDREALARYGLLIDDVQRVLEVAVGGMTLTQTVEGRERYGVRVRYPRELRENPTDIKKIHVPVASGSPIPLSELVSIRYEKGPQVIKSEDTFLVGYVLFDKLDGYAEVNVVENAQAVIQQRIDNGQLVVPKGISYQFTGTYENQLRAEKTLSVVVPLALGIIFLILYFQFRSVSTSLMVFTGIAVAFAGGFLMIWGYGQSWFLNFNFFGENLRDLFQMHPINLSVAVWVGFIALFGIATDDGVVMATYLTQTFERNKPKSLETIRASVVEAGEKRIRPCLMTTATTLLALLPVLTSTGRGSDIMIPMAIPSFGGMLIALITLLVVPVLYSWKSEWQLKRDNR</sequence>
<feature type="transmembrane region" description="Helical" evidence="1">
    <location>
        <begin position="588"/>
        <end position="606"/>
    </location>
</feature>
<feature type="transmembrane region" description="Helical" evidence="1">
    <location>
        <begin position="1132"/>
        <end position="1151"/>
    </location>
</feature>
<feature type="transmembrane region" description="Helical" evidence="1">
    <location>
        <begin position="1216"/>
        <end position="1242"/>
    </location>
</feature>
<feature type="transmembrane region" description="Helical" evidence="1">
    <location>
        <begin position="455"/>
        <end position="481"/>
    </location>
</feature>
<evidence type="ECO:0000256" key="1">
    <source>
        <dbReference type="SAM" id="Phobius"/>
    </source>
</evidence>
<dbReference type="PANTHER" id="PTHR32063">
    <property type="match status" value="1"/>
</dbReference>
<dbReference type="SUPFAM" id="SSF82866">
    <property type="entry name" value="Multidrug efflux transporter AcrB transmembrane domain"/>
    <property type="match status" value="2"/>
</dbReference>
<protein>
    <submittedName>
        <fullName evidence="2">Cu(I)/Ag(I) efflux system membrane protein CusA/SilA</fullName>
    </submittedName>
</protein>
<feature type="transmembrane region" description="Helical" evidence="1">
    <location>
        <begin position="618"/>
        <end position="640"/>
    </location>
</feature>
<dbReference type="OrthoDB" id="9758757at2"/>
<feature type="transmembrane region" description="Helical" evidence="1">
    <location>
        <begin position="534"/>
        <end position="560"/>
    </location>
</feature>
<dbReference type="Pfam" id="PF00873">
    <property type="entry name" value="ACR_tran"/>
    <property type="match status" value="4"/>
</dbReference>
<feature type="transmembrane region" description="Helical" evidence="1">
    <location>
        <begin position="501"/>
        <end position="522"/>
    </location>
</feature>
<keyword evidence="1" id="KW-0472">Membrane</keyword>
<accession>A0A1G9LMJ2</accession>
<dbReference type="SUPFAM" id="SSF82714">
    <property type="entry name" value="Multidrug efflux transporter AcrB TolC docking domain, DN and DC subdomains"/>
    <property type="match status" value="2"/>
</dbReference>
<dbReference type="STRING" id="192904.SAMN04488514_102133"/>
<dbReference type="Gene3D" id="3.30.2090.10">
    <property type="entry name" value="Multidrug efflux transporter AcrB TolC docking domain, DN and DC subdomains"/>
    <property type="match status" value="2"/>
</dbReference>
<dbReference type="GO" id="GO:0005886">
    <property type="term" value="C:plasma membrane"/>
    <property type="evidence" value="ECO:0007669"/>
    <property type="project" value="TreeGrafter"/>
</dbReference>
<keyword evidence="1" id="KW-1133">Transmembrane helix</keyword>
<dbReference type="InterPro" id="IPR001036">
    <property type="entry name" value="Acrflvin-R"/>
</dbReference>
<name>A0A1G9LMJ2_9FLAO</name>
<evidence type="ECO:0000313" key="3">
    <source>
        <dbReference type="Proteomes" id="UP000199440"/>
    </source>
</evidence>
<organism evidence="2 3">
    <name type="scientific">Kriegella aquimaris</name>
    <dbReference type="NCBI Taxonomy" id="192904"/>
    <lineage>
        <taxon>Bacteria</taxon>
        <taxon>Pseudomonadati</taxon>
        <taxon>Bacteroidota</taxon>
        <taxon>Flavobacteriia</taxon>
        <taxon>Flavobacteriales</taxon>
        <taxon>Flavobacteriaceae</taxon>
        <taxon>Kriegella</taxon>
    </lineage>
</organism>
<keyword evidence="1" id="KW-0812">Transmembrane</keyword>
<dbReference type="InterPro" id="IPR027463">
    <property type="entry name" value="AcrB_DN_DC_subdom"/>
</dbReference>
<dbReference type="PRINTS" id="PR00702">
    <property type="entry name" value="ACRIFLAVINRP"/>
</dbReference>